<keyword evidence="1" id="KW-0704">Schiff base</keyword>
<keyword evidence="3" id="KW-1185">Reference proteome</keyword>
<dbReference type="Proteomes" id="UP000649345">
    <property type="component" value="Unassembled WGS sequence"/>
</dbReference>
<dbReference type="RefSeq" id="WP_186871540.1">
    <property type="nucleotide sequence ID" value="NZ_JACOOR010000011.1"/>
</dbReference>
<dbReference type="GO" id="GO:0005975">
    <property type="term" value="P:carbohydrate metabolic process"/>
    <property type="evidence" value="ECO:0007669"/>
    <property type="project" value="InterPro"/>
</dbReference>
<evidence type="ECO:0000313" key="3">
    <source>
        <dbReference type="Proteomes" id="UP000649345"/>
    </source>
</evidence>
<organism evidence="2 3">
    <name type="scientific">Anaerosacchariphilus hominis</name>
    <dbReference type="NCBI Taxonomy" id="2763017"/>
    <lineage>
        <taxon>Bacteria</taxon>
        <taxon>Bacillati</taxon>
        <taxon>Bacillota</taxon>
        <taxon>Clostridia</taxon>
        <taxon>Lachnospirales</taxon>
        <taxon>Lachnospiraceae</taxon>
        <taxon>Anaerosacchariphilus</taxon>
    </lineage>
</organism>
<name>A0A923LF37_9FIRM</name>
<evidence type="ECO:0008006" key="4">
    <source>
        <dbReference type="Google" id="ProtNLM"/>
    </source>
</evidence>
<dbReference type="InterPro" id="IPR013785">
    <property type="entry name" value="Aldolase_TIM"/>
</dbReference>
<evidence type="ECO:0000313" key="2">
    <source>
        <dbReference type="EMBL" id="MBC5661126.1"/>
    </source>
</evidence>
<dbReference type="AlphaFoldDB" id="A0A923LF37"/>
<dbReference type="Pfam" id="PF00923">
    <property type="entry name" value="TAL_FSA"/>
    <property type="match status" value="1"/>
</dbReference>
<dbReference type="SUPFAM" id="SSF51569">
    <property type="entry name" value="Aldolase"/>
    <property type="match status" value="1"/>
</dbReference>
<dbReference type="InterPro" id="IPR033919">
    <property type="entry name" value="TSA/FSA_arc/bac"/>
</dbReference>
<dbReference type="PANTHER" id="PTHR10683:SF40">
    <property type="entry name" value="FRUCTOSE-6-PHOSPHATE ALDOLASE 1-RELATED"/>
    <property type="match status" value="1"/>
</dbReference>
<accession>A0A923LF37</accession>
<dbReference type="EMBL" id="JACOOR010000011">
    <property type="protein sequence ID" value="MBC5661126.1"/>
    <property type="molecule type" value="Genomic_DNA"/>
</dbReference>
<dbReference type="CDD" id="cd00956">
    <property type="entry name" value="Transaldolase_FSA"/>
    <property type="match status" value="1"/>
</dbReference>
<gene>
    <name evidence="2" type="ORF">H8S44_15345</name>
</gene>
<evidence type="ECO:0000256" key="1">
    <source>
        <dbReference type="ARBA" id="ARBA00023270"/>
    </source>
</evidence>
<proteinExistence type="predicted"/>
<dbReference type="InterPro" id="IPR001585">
    <property type="entry name" value="TAL/FSA"/>
</dbReference>
<dbReference type="PANTHER" id="PTHR10683">
    <property type="entry name" value="TRANSALDOLASE"/>
    <property type="match status" value="1"/>
</dbReference>
<dbReference type="Gene3D" id="3.20.20.70">
    <property type="entry name" value="Aldolase class I"/>
    <property type="match status" value="1"/>
</dbReference>
<dbReference type="GO" id="GO:0016832">
    <property type="term" value="F:aldehyde-lyase activity"/>
    <property type="evidence" value="ECO:0007669"/>
    <property type="project" value="InterPro"/>
</dbReference>
<protein>
    <recommendedName>
        <fullName evidence="4">Fructose-6-phosphate aldolase</fullName>
    </recommendedName>
</protein>
<sequence>MEFYVDIADLDAVKKVAAYYPISGFTTNPKILTKAKRPVTELMSEYRDYVEEKNLKIFFQVTGETAEEMFQQASALHDYFGNHFIVKIPAVKEGYQAVRLCKEAGIPVLVTVVHSMMQALVAAQAGADYVAPYVSHIDNIGADGIRCIEHMLQAFRQAGLNCKVLGASFRTVDQLERLAVIGCQAVTITPEMFDMLIAHPSTTESMADFRSAWKKTFGDQQISDLLPR</sequence>
<reference evidence="2" key="1">
    <citation type="submission" date="2020-08" db="EMBL/GenBank/DDBJ databases">
        <title>Genome public.</title>
        <authorList>
            <person name="Liu C."/>
            <person name="Sun Q."/>
        </authorList>
    </citation>
    <scope>NUCLEOTIDE SEQUENCE</scope>
    <source>
        <strain evidence="2">NSJ-68</strain>
    </source>
</reference>
<comment type="caution">
    <text evidence="2">The sequence shown here is derived from an EMBL/GenBank/DDBJ whole genome shotgun (WGS) entry which is preliminary data.</text>
</comment>